<gene>
    <name evidence="2" type="ORF">ESY86_13850</name>
</gene>
<sequence length="194" mass="23372">MMKFRLIVLLLGCFMLKVSAQKKNEKESRIELSNFPKEAQVLLQQLPEGTKRIRFYKETDGDKTSYESKFKYKGHWYSLEFNPNGKLEDIEKKIKPSKIQKQQMLAIEDYLKNNFEKYDFIKIQEHYRYNGNMVVKVFMDRVISEKHQFQPSYEIIAYLKTDKKWLLKELTFDPTGTFIKARQLTVKSYEYILY</sequence>
<keyword evidence="1" id="KW-0732">Signal</keyword>
<organism evidence="2 3">
    <name type="scientific">Subsaximicrobium wynnwilliamsii</name>
    <dbReference type="NCBI Taxonomy" id="291179"/>
    <lineage>
        <taxon>Bacteria</taxon>
        <taxon>Pseudomonadati</taxon>
        <taxon>Bacteroidota</taxon>
        <taxon>Flavobacteriia</taxon>
        <taxon>Flavobacteriales</taxon>
        <taxon>Flavobacteriaceae</taxon>
        <taxon>Subsaximicrobium</taxon>
    </lineage>
</organism>
<accession>A0A5C6ZEE4</accession>
<evidence type="ECO:0000256" key="1">
    <source>
        <dbReference type="SAM" id="SignalP"/>
    </source>
</evidence>
<reference evidence="2 3" key="1">
    <citation type="submission" date="2019-08" db="EMBL/GenBank/DDBJ databases">
        <title>Genomes of Subsaximicrobium wynnwilliamsii strains.</title>
        <authorList>
            <person name="Bowman J.P."/>
        </authorList>
    </citation>
    <scope>NUCLEOTIDE SEQUENCE [LARGE SCALE GENOMIC DNA]</scope>
    <source>
        <strain evidence="2 3">2-80-2</strain>
    </source>
</reference>
<comment type="caution">
    <text evidence="2">The sequence shown here is derived from an EMBL/GenBank/DDBJ whole genome shotgun (WGS) entry which is preliminary data.</text>
</comment>
<dbReference type="OrthoDB" id="943438at2"/>
<dbReference type="AlphaFoldDB" id="A0A5C6ZEE4"/>
<dbReference type="SUPFAM" id="SSF160574">
    <property type="entry name" value="BT0923-like"/>
    <property type="match status" value="1"/>
</dbReference>
<evidence type="ECO:0000313" key="3">
    <source>
        <dbReference type="Proteomes" id="UP000321578"/>
    </source>
</evidence>
<dbReference type="EMBL" id="VORO01000016">
    <property type="protein sequence ID" value="TXD88178.1"/>
    <property type="molecule type" value="Genomic_DNA"/>
</dbReference>
<name>A0A5C6ZEE4_9FLAO</name>
<dbReference type="Gene3D" id="3.40.1420.30">
    <property type="match status" value="1"/>
</dbReference>
<proteinExistence type="predicted"/>
<keyword evidence="3" id="KW-1185">Reference proteome</keyword>
<dbReference type="RefSeq" id="WP_147087187.1">
    <property type="nucleotide sequence ID" value="NZ_VORM01000015.1"/>
</dbReference>
<dbReference type="Proteomes" id="UP000321578">
    <property type="component" value="Unassembled WGS sequence"/>
</dbReference>
<protein>
    <submittedName>
        <fullName evidence="2">Uncharacterized protein</fullName>
    </submittedName>
</protein>
<feature type="chain" id="PRO_5022932606" evidence="1">
    <location>
        <begin position="21"/>
        <end position="194"/>
    </location>
</feature>
<evidence type="ECO:0000313" key="2">
    <source>
        <dbReference type="EMBL" id="TXD88178.1"/>
    </source>
</evidence>
<feature type="signal peptide" evidence="1">
    <location>
        <begin position="1"/>
        <end position="20"/>
    </location>
</feature>